<evidence type="ECO:0000259" key="1">
    <source>
        <dbReference type="Pfam" id="PF00561"/>
    </source>
</evidence>
<reference evidence="2 3" key="1">
    <citation type="journal article" date="2024" name="Nat. Commun.">
        <title>Phylogenomics reveals the evolutionary origins of lichenization in chlorophyte algae.</title>
        <authorList>
            <person name="Puginier C."/>
            <person name="Libourel C."/>
            <person name="Otte J."/>
            <person name="Skaloud P."/>
            <person name="Haon M."/>
            <person name="Grisel S."/>
            <person name="Petersen M."/>
            <person name="Berrin J.G."/>
            <person name="Delaux P.M."/>
            <person name="Dal Grande F."/>
            <person name="Keller J."/>
        </authorList>
    </citation>
    <scope>NUCLEOTIDE SEQUENCE [LARGE SCALE GENOMIC DNA]</scope>
    <source>
        <strain evidence="2 3">SAG 216-7</strain>
    </source>
</reference>
<organism evidence="2 3">
    <name type="scientific">Coccomyxa subellipsoidea</name>
    <dbReference type="NCBI Taxonomy" id="248742"/>
    <lineage>
        <taxon>Eukaryota</taxon>
        <taxon>Viridiplantae</taxon>
        <taxon>Chlorophyta</taxon>
        <taxon>core chlorophytes</taxon>
        <taxon>Trebouxiophyceae</taxon>
        <taxon>Trebouxiophyceae incertae sedis</taxon>
        <taxon>Coccomyxaceae</taxon>
        <taxon>Coccomyxa</taxon>
    </lineage>
</organism>
<sequence>MEAIVLLCTGVVRMAQLNIFYVDQRNHQTEISASANTDTLLLLHGFPSSSHDFQGPFLDKLLTKFGRVITFDYPGYGFSDKPRGLEPSPYTIHTYADVAEQLLAHLGVTSAHVLAHDIGDTVAQELLARHNSRQVEAGLTGGASEGLELSSVAFLNGGLLPELHRPLVQQRLLANAYIGPLLGPLLRYERFAISLKAVFGPGTPPTERFLRDTYAALCFNGGNLILHELIKYIPQRLEHRDRWVGALQNTEVPLVLINGPADPISGRHAADGYSETIPNARVYILPGDIGHYPQVEAALLVVQQYFKFLATQYSAAATHMQ</sequence>
<protein>
    <recommendedName>
        <fullName evidence="1">AB hydrolase-1 domain-containing protein</fullName>
    </recommendedName>
</protein>
<gene>
    <name evidence="2" type="ORF">WJX75_000373</name>
</gene>
<evidence type="ECO:0000313" key="2">
    <source>
        <dbReference type="EMBL" id="KAK9917996.1"/>
    </source>
</evidence>
<feature type="domain" description="AB hydrolase-1" evidence="1">
    <location>
        <begin position="39"/>
        <end position="133"/>
    </location>
</feature>
<dbReference type="InterPro" id="IPR000073">
    <property type="entry name" value="AB_hydrolase_1"/>
</dbReference>
<comment type="caution">
    <text evidence="2">The sequence shown here is derived from an EMBL/GenBank/DDBJ whole genome shotgun (WGS) entry which is preliminary data.</text>
</comment>
<name>A0ABR2Z201_9CHLO</name>
<dbReference type="SUPFAM" id="SSF53474">
    <property type="entry name" value="alpha/beta-Hydrolases"/>
    <property type="match status" value="1"/>
</dbReference>
<dbReference type="InterPro" id="IPR029058">
    <property type="entry name" value="AB_hydrolase_fold"/>
</dbReference>
<keyword evidence="3" id="KW-1185">Reference proteome</keyword>
<dbReference type="PANTHER" id="PTHR43798:SF33">
    <property type="entry name" value="HYDROLASE, PUTATIVE (AFU_ORTHOLOGUE AFUA_2G14860)-RELATED"/>
    <property type="match status" value="1"/>
</dbReference>
<accession>A0ABR2Z201</accession>
<dbReference type="Pfam" id="PF00561">
    <property type="entry name" value="Abhydrolase_1"/>
    <property type="match status" value="1"/>
</dbReference>
<dbReference type="EMBL" id="JALJOT010000001">
    <property type="protein sequence ID" value="KAK9917996.1"/>
    <property type="molecule type" value="Genomic_DNA"/>
</dbReference>
<dbReference type="Proteomes" id="UP001491310">
    <property type="component" value="Unassembled WGS sequence"/>
</dbReference>
<dbReference type="PANTHER" id="PTHR43798">
    <property type="entry name" value="MONOACYLGLYCEROL LIPASE"/>
    <property type="match status" value="1"/>
</dbReference>
<dbReference type="Gene3D" id="3.40.50.1820">
    <property type="entry name" value="alpha/beta hydrolase"/>
    <property type="match status" value="1"/>
</dbReference>
<dbReference type="InterPro" id="IPR050266">
    <property type="entry name" value="AB_hydrolase_sf"/>
</dbReference>
<proteinExistence type="predicted"/>
<evidence type="ECO:0000313" key="3">
    <source>
        <dbReference type="Proteomes" id="UP001491310"/>
    </source>
</evidence>